<evidence type="ECO:0000313" key="1">
    <source>
        <dbReference type="EMBL" id="MFD2744334.1"/>
    </source>
</evidence>
<dbReference type="Proteomes" id="UP001597418">
    <property type="component" value="Unassembled WGS sequence"/>
</dbReference>
<reference evidence="2" key="1">
    <citation type="journal article" date="2019" name="Int. J. Syst. Evol. Microbiol.">
        <title>The Global Catalogue of Microorganisms (GCM) 10K type strain sequencing project: providing services to taxonomists for standard genome sequencing and annotation.</title>
        <authorList>
            <consortium name="The Broad Institute Genomics Platform"/>
            <consortium name="The Broad Institute Genome Sequencing Center for Infectious Disease"/>
            <person name="Wu L."/>
            <person name="Ma J."/>
        </authorList>
    </citation>
    <scope>NUCLEOTIDE SEQUENCE [LARGE SCALE GENOMIC DNA]</scope>
    <source>
        <strain evidence="2">KCTC 42247</strain>
    </source>
</reference>
<name>A0ABW5UEK0_9SPHI</name>
<evidence type="ECO:0000313" key="2">
    <source>
        <dbReference type="Proteomes" id="UP001597418"/>
    </source>
</evidence>
<comment type="caution">
    <text evidence="1">The sequence shown here is derived from an EMBL/GenBank/DDBJ whole genome shotgun (WGS) entry which is preliminary data.</text>
</comment>
<organism evidence="1 2">
    <name type="scientific">Sphingobacterium populi</name>
    <dbReference type="NCBI Taxonomy" id="1812824"/>
    <lineage>
        <taxon>Bacteria</taxon>
        <taxon>Pseudomonadati</taxon>
        <taxon>Bacteroidota</taxon>
        <taxon>Sphingobacteriia</taxon>
        <taxon>Sphingobacteriales</taxon>
        <taxon>Sphingobacteriaceae</taxon>
        <taxon>Sphingobacterium</taxon>
    </lineage>
</organism>
<dbReference type="EMBL" id="JBHUMB010000014">
    <property type="protein sequence ID" value="MFD2744334.1"/>
    <property type="molecule type" value="Genomic_DNA"/>
</dbReference>
<dbReference type="PROSITE" id="PS51257">
    <property type="entry name" value="PROKAR_LIPOPROTEIN"/>
    <property type="match status" value="1"/>
</dbReference>
<proteinExistence type="predicted"/>
<protein>
    <submittedName>
        <fullName evidence="1">Uncharacterized protein</fullName>
    </submittedName>
</protein>
<sequence>MKAGIYLVLISGLLLFVGCSEKLLENPRGSTSLRVDVEGVSGAININSNTTARAVDNSITTGSGRSSESLGNTSGFQVDFVTDQNLIESHEDEGFGASFVANKHTQRSTQSRASTPMQQGYTYRILLYNKNTGELWQTFQGSAGTSLSIEAQRGVTYLWYAYSYNNTENLSAPSNGSNPEIATAVDKDLLYAHGELTIPAGTQTDFPLGITFEHKVAQVHIKVDATVLARFATINNLNVSFDNPNYIKRGVFNIKDNQMNAIEVVPTETIFNSASSTNIWEASYFTADPSAVSTYRIVVNDLPVRFDGVNENIANRNLATYFGAANRPTFTSNFPNAAFGQRLSTIANLNYVTDPLRILHISNNASYGYALQRGPSWEFLNSQENFGNLPQSIVKMAPWAAGQGSWIGGNANNNTTENWLLMNFTNAFDNQLAARLSANNTTNRPDIVIFGYNFTEVRPVVATALLNYLNDNGVVIMMYQNGTGNNSISFFNQLFGVSNTGLSSYGSGGAMYSVVGTDIADPILNGPFGDVRNTLWGEDAGTTIGVTNVPPSQATIYSLGQPINRNAQSAMIANRATMFKHNTKSFFFVGDGGFVSYTGGTFTTIGPFNYDNISKRPLSKPYGDNGAGYVQRSRDAYNSIIMANVMAWAVKKAELEGIKTWKYEGPPTP</sequence>
<accession>A0ABW5UEK0</accession>
<dbReference type="RefSeq" id="WP_066751535.1">
    <property type="nucleotide sequence ID" value="NZ_JBHUMB010000014.1"/>
</dbReference>
<keyword evidence="2" id="KW-1185">Reference proteome</keyword>
<gene>
    <name evidence="1" type="ORF">ACFSQ6_13130</name>
</gene>